<accession>A0A6G0Z9N3</accession>
<keyword evidence="2" id="KW-1185">Reference proteome</keyword>
<dbReference type="AlphaFoldDB" id="A0A6G0Z9N3"/>
<dbReference type="Proteomes" id="UP000478052">
    <property type="component" value="Unassembled WGS sequence"/>
</dbReference>
<evidence type="ECO:0000313" key="2">
    <source>
        <dbReference type="Proteomes" id="UP000478052"/>
    </source>
</evidence>
<organism evidence="1 2">
    <name type="scientific">Aphis craccivora</name>
    <name type="common">Cowpea aphid</name>
    <dbReference type="NCBI Taxonomy" id="307492"/>
    <lineage>
        <taxon>Eukaryota</taxon>
        <taxon>Metazoa</taxon>
        <taxon>Ecdysozoa</taxon>
        <taxon>Arthropoda</taxon>
        <taxon>Hexapoda</taxon>
        <taxon>Insecta</taxon>
        <taxon>Pterygota</taxon>
        <taxon>Neoptera</taxon>
        <taxon>Paraneoptera</taxon>
        <taxon>Hemiptera</taxon>
        <taxon>Sternorrhyncha</taxon>
        <taxon>Aphidomorpha</taxon>
        <taxon>Aphidoidea</taxon>
        <taxon>Aphididae</taxon>
        <taxon>Aphidini</taxon>
        <taxon>Aphis</taxon>
        <taxon>Aphis</taxon>
    </lineage>
</organism>
<proteinExistence type="predicted"/>
<protein>
    <submittedName>
        <fullName evidence="1">Uncharacterized protein</fullName>
    </submittedName>
</protein>
<evidence type="ECO:0000313" key="1">
    <source>
        <dbReference type="EMBL" id="KAF0767225.1"/>
    </source>
</evidence>
<name>A0A6G0Z9N3_APHCR</name>
<gene>
    <name evidence="1" type="ORF">FWK35_00036224</name>
</gene>
<dbReference type="EMBL" id="VUJU01001019">
    <property type="protein sequence ID" value="KAF0767225.1"/>
    <property type="molecule type" value="Genomic_DNA"/>
</dbReference>
<sequence length="22" mass="2808">MTENRHFYAKPVFDKIYFFIKL</sequence>
<reference evidence="1 2" key="1">
    <citation type="submission" date="2019-08" db="EMBL/GenBank/DDBJ databases">
        <title>Whole genome of Aphis craccivora.</title>
        <authorList>
            <person name="Voronova N.V."/>
            <person name="Shulinski R.S."/>
            <person name="Bandarenka Y.V."/>
            <person name="Zhorov D.G."/>
            <person name="Warner D."/>
        </authorList>
    </citation>
    <scope>NUCLEOTIDE SEQUENCE [LARGE SCALE GENOMIC DNA]</scope>
    <source>
        <strain evidence="1">180601</strain>
        <tissue evidence="1">Whole Body</tissue>
    </source>
</reference>
<comment type="caution">
    <text evidence="1">The sequence shown here is derived from an EMBL/GenBank/DDBJ whole genome shotgun (WGS) entry which is preliminary data.</text>
</comment>